<accession>A0AAE3MET0</accession>
<protein>
    <submittedName>
        <fullName evidence="1">YkgJ family cysteine cluster protein</fullName>
    </submittedName>
</protein>
<comment type="caution">
    <text evidence="1">The sequence shown here is derived from an EMBL/GenBank/DDBJ whole genome shotgun (WGS) entry which is preliminary data.</text>
</comment>
<evidence type="ECO:0000313" key="2">
    <source>
        <dbReference type="Proteomes" id="UP001207408"/>
    </source>
</evidence>
<dbReference type="EMBL" id="JAPDPI010000021">
    <property type="protein sequence ID" value="MCW3806204.1"/>
    <property type="molecule type" value="Genomic_DNA"/>
</dbReference>
<dbReference type="Proteomes" id="UP001207408">
    <property type="component" value="Unassembled WGS sequence"/>
</dbReference>
<dbReference type="InterPro" id="IPR052572">
    <property type="entry name" value="UPF0153_domain"/>
</dbReference>
<organism evidence="1 2">
    <name type="scientific">Plebeiibacterium marinum</name>
    <dbReference type="NCBI Taxonomy" id="2992111"/>
    <lineage>
        <taxon>Bacteria</taxon>
        <taxon>Pseudomonadati</taxon>
        <taxon>Bacteroidota</taxon>
        <taxon>Bacteroidia</taxon>
        <taxon>Marinilabiliales</taxon>
        <taxon>Marinilabiliaceae</taxon>
        <taxon>Plebeiibacterium</taxon>
    </lineage>
</organism>
<gene>
    <name evidence="1" type="ORF">OM074_11260</name>
</gene>
<evidence type="ECO:0000313" key="1">
    <source>
        <dbReference type="EMBL" id="MCW3806204.1"/>
    </source>
</evidence>
<dbReference type="RefSeq" id="WP_301199576.1">
    <property type="nucleotide sequence ID" value="NZ_JAPDPI010000021.1"/>
</dbReference>
<dbReference type="PANTHER" id="PTHR36931">
    <property type="entry name" value="UPF0153 PROTEIN YEIW"/>
    <property type="match status" value="1"/>
</dbReference>
<reference evidence="1" key="1">
    <citation type="submission" date="2022-10" db="EMBL/GenBank/DDBJ databases">
        <authorList>
            <person name="Yu W.X."/>
        </authorList>
    </citation>
    <scope>NUCLEOTIDE SEQUENCE</scope>
    <source>
        <strain evidence="1">D04</strain>
    </source>
</reference>
<keyword evidence="2" id="KW-1185">Reference proteome</keyword>
<sequence length="80" mass="8603">MECRVGCAACCIAPSISSPMPKMPEGKPAGVPCAHLTDDFRCELFGKKERPRVCGGFTPEPEFCGNSREEAIKILSDLEG</sequence>
<dbReference type="PANTHER" id="PTHR36931:SF1">
    <property type="entry name" value="UPF0153 PROTEIN YEIW"/>
    <property type="match status" value="1"/>
</dbReference>
<dbReference type="AlphaFoldDB" id="A0AAE3MET0"/>
<dbReference type="InterPro" id="IPR005358">
    <property type="entry name" value="Puta_zinc/iron-chelating_dom"/>
</dbReference>
<proteinExistence type="predicted"/>
<name>A0AAE3MET0_9BACT</name>
<dbReference type="Pfam" id="PF03692">
    <property type="entry name" value="CxxCxxCC"/>
    <property type="match status" value="1"/>
</dbReference>